<dbReference type="SUPFAM" id="SSF53756">
    <property type="entry name" value="UDP-Glycosyltransferase/glycogen phosphorylase"/>
    <property type="match status" value="1"/>
</dbReference>
<dbReference type="Proteomes" id="UP000230392">
    <property type="component" value="Unassembled WGS sequence"/>
</dbReference>
<dbReference type="CDD" id="cd03808">
    <property type="entry name" value="GT4_CapM-like"/>
    <property type="match status" value="1"/>
</dbReference>
<dbReference type="AlphaFoldDB" id="A0A2G9YC91"/>
<dbReference type="Gene3D" id="3.40.50.2000">
    <property type="entry name" value="Glycogen Phosphorylase B"/>
    <property type="match status" value="2"/>
</dbReference>
<dbReference type="GO" id="GO:0016758">
    <property type="term" value="F:hexosyltransferase activity"/>
    <property type="evidence" value="ECO:0007669"/>
    <property type="project" value="TreeGrafter"/>
</dbReference>
<dbReference type="Pfam" id="PF13439">
    <property type="entry name" value="Glyco_transf_4"/>
    <property type="match status" value="1"/>
</dbReference>
<reference evidence="3 4" key="1">
    <citation type="submission" date="2017-09" db="EMBL/GenBank/DDBJ databases">
        <title>Depth-based differentiation of microbial function through sediment-hosted aquifers and enrichment of novel symbionts in the deep terrestrial subsurface.</title>
        <authorList>
            <person name="Probst A.J."/>
            <person name="Ladd B."/>
            <person name="Jarett J.K."/>
            <person name="Geller-Mcgrath D.E."/>
            <person name="Sieber C.M."/>
            <person name="Emerson J.B."/>
            <person name="Anantharaman K."/>
            <person name="Thomas B.C."/>
            <person name="Malmstrom R."/>
            <person name="Stieglmeier M."/>
            <person name="Klingl A."/>
            <person name="Woyke T."/>
            <person name="Ryan C.M."/>
            <person name="Banfield J.F."/>
        </authorList>
    </citation>
    <scope>NUCLEOTIDE SEQUENCE [LARGE SCALE GENOMIC DNA]</scope>
    <source>
        <strain evidence="3">CG23_combo_of_CG06-09_8_20_14_all_48_7</strain>
    </source>
</reference>
<dbReference type="Pfam" id="PF00534">
    <property type="entry name" value="Glycos_transf_1"/>
    <property type="match status" value="1"/>
</dbReference>
<comment type="caution">
    <text evidence="3">The sequence shown here is derived from an EMBL/GenBank/DDBJ whole genome shotgun (WGS) entry which is preliminary data.</text>
</comment>
<dbReference type="PANTHER" id="PTHR45947">
    <property type="entry name" value="SULFOQUINOVOSYL TRANSFERASE SQD2"/>
    <property type="match status" value="1"/>
</dbReference>
<gene>
    <name evidence="3" type="ORF">COX46_02875</name>
</gene>
<sequence length="384" mass="42892">MKVYHLITRLIIGGAQENTLFTCYQLASRGHDIALLTGPPLGPEGSLLEDARAHSLKVFLIPFLRRQINPFYDLFSLLAIRRILLRERPDILHTHSTKAGILGRMAASIIPHRPKIVHTIHGLPFHPYQNRLLNDFYITAEKMVAPFTDVYISVAEAMTAKNLAAGIGKQEQYSTIYSAFPVEEFVRASRYRQEVRQRYGFQENDIVIGKIARLFHLKGHEFLLPAFQAVRKEFPQSKLFLVGDGILRPELERMAESLGIRDAIVFAGLLPPEEIPAAVSAMDLLVHVSLREGLPKAVAQALASGIPVVASDVDGTKEVVCHNATGYLVPPKDTPALSSAILSSLRNPEKSRAMAQAGQRFIRENFTVEKMTAKIEEIYKKLLR</sequence>
<dbReference type="PANTHER" id="PTHR45947:SF3">
    <property type="entry name" value="SULFOQUINOVOSYL TRANSFERASE SQD2"/>
    <property type="match status" value="1"/>
</dbReference>
<dbReference type="InterPro" id="IPR050194">
    <property type="entry name" value="Glycosyltransferase_grp1"/>
</dbReference>
<evidence type="ECO:0000313" key="3">
    <source>
        <dbReference type="EMBL" id="PIP16333.1"/>
    </source>
</evidence>
<feature type="domain" description="Glycosyltransferase subfamily 4-like N-terminal" evidence="2">
    <location>
        <begin position="12"/>
        <end position="161"/>
    </location>
</feature>
<dbReference type="EMBL" id="PCRF01000139">
    <property type="protein sequence ID" value="PIP16333.1"/>
    <property type="molecule type" value="Genomic_DNA"/>
</dbReference>
<dbReference type="InterPro" id="IPR028098">
    <property type="entry name" value="Glyco_trans_4-like_N"/>
</dbReference>
<organism evidence="3 4">
    <name type="scientific">bacterium (Candidatus Ratteibacteria) CG23_combo_of_CG06-09_8_20_14_all_48_7</name>
    <dbReference type="NCBI Taxonomy" id="2014292"/>
    <lineage>
        <taxon>Bacteria</taxon>
        <taxon>Candidatus Ratteibacteria</taxon>
    </lineage>
</organism>
<keyword evidence="3" id="KW-0808">Transferase</keyword>
<accession>A0A2G9YC91</accession>
<evidence type="ECO:0000259" key="1">
    <source>
        <dbReference type="Pfam" id="PF00534"/>
    </source>
</evidence>
<name>A0A2G9YC91_9BACT</name>
<feature type="domain" description="Glycosyl transferase family 1" evidence="1">
    <location>
        <begin position="192"/>
        <end position="360"/>
    </location>
</feature>
<evidence type="ECO:0000313" key="4">
    <source>
        <dbReference type="Proteomes" id="UP000230392"/>
    </source>
</evidence>
<proteinExistence type="predicted"/>
<dbReference type="InterPro" id="IPR001296">
    <property type="entry name" value="Glyco_trans_1"/>
</dbReference>
<protein>
    <submittedName>
        <fullName evidence="3">Glycosyl transferase family 1</fullName>
    </submittedName>
</protein>
<evidence type="ECO:0000259" key="2">
    <source>
        <dbReference type="Pfam" id="PF13439"/>
    </source>
</evidence>